<keyword evidence="1" id="KW-0472">Membrane</keyword>
<evidence type="ECO:0000256" key="1">
    <source>
        <dbReference type="SAM" id="Phobius"/>
    </source>
</evidence>
<reference evidence="4" key="1">
    <citation type="submission" date="2015-03" db="EMBL/GenBank/DDBJ databases">
        <title>Draft genome sequence of a novel methanotroph (Sn10-6) isolated from flooded ricefield rhizosphere in India.</title>
        <authorList>
            <person name="Pandit P.S."/>
            <person name="Pore S.D."/>
            <person name="Arora P."/>
            <person name="Kapse N.G."/>
            <person name="Dhakephalkar P.K."/>
            <person name="Rahalkar M.C."/>
        </authorList>
    </citation>
    <scope>NUCLEOTIDE SEQUENCE [LARGE SCALE GENOMIC DNA]</scope>
    <source>
        <strain evidence="4">Sn10-6</strain>
    </source>
</reference>
<dbReference type="Proteomes" id="UP000033684">
    <property type="component" value="Unassembled WGS sequence"/>
</dbReference>
<dbReference type="Pfam" id="PF00892">
    <property type="entry name" value="EamA"/>
    <property type="match status" value="1"/>
</dbReference>
<evidence type="ECO:0000313" key="4">
    <source>
        <dbReference type="Proteomes" id="UP000033684"/>
    </source>
</evidence>
<organism evidence="3 4">
    <name type="scientific">Methylocucumis oryzae</name>
    <dbReference type="NCBI Taxonomy" id="1632867"/>
    <lineage>
        <taxon>Bacteria</taxon>
        <taxon>Pseudomonadati</taxon>
        <taxon>Pseudomonadota</taxon>
        <taxon>Gammaproteobacteria</taxon>
        <taxon>Methylococcales</taxon>
        <taxon>Methylococcaceae</taxon>
        <taxon>Methylocucumis</taxon>
    </lineage>
</organism>
<protein>
    <submittedName>
        <fullName evidence="3">Transporter</fullName>
    </submittedName>
</protein>
<feature type="domain" description="EamA" evidence="2">
    <location>
        <begin position="7"/>
        <end position="140"/>
    </location>
</feature>
<keyword evidence="4" id="KW-1185">Reference proteome</keyword>
<dbReference type="SUPFAM" id="SSF103481">
    <property type="entry name" value="Multidrug resistance efflux transporter EmrE"/>
    <property type="match status" value="1"/>
</dbReference>
<dbReference type="PANTHER" id="PTHR22911:SF137">
    <property type="entry name" value="SOLUTE CARRIER FAMILY 35 MEMBER G2-RELATED"/>
    <property type="match status" value="1"/>
</dbReference>
<dbReference type="Gene3D" id="1.10.3730.20">
    <property type="match status" value="1"/>
</dbReference>
<comment type="caution">
    <text evidence="3">The sequence shown here is derived from an EMBL/GenBank/DDBJ whole genome shotgun (WGS) entry which is preliminary data.</text>
</comment>
<dbReference type="FunFam" id="1.10.3730.20:FF:000009">
    <property type="entry name" value="EamA family transporter"/>
    <property type="match status" value="1"/>
</dbReference>
<reference evidence="3 4" key="2">
    <citation type="journal article" date="2016" name="Microb. Ecol.">
        <title>Genome Characteristics of a Novel Type I Methanotroph (Sn10-6) Isolated from a Flooded Indian Rice Field.</title>
        <authorList>
            <person name="Rahalkar M.C."/>
            <person name="Pandit P.S."/>
            <person name="Dhakephalkar P.K."/>
            <person name="Pore S."/>
            <person name="Arora P."/>
            <person name="Kapse N."/>
        </authorList>
    </citation>
    <scope>NUCLEOTIDE SEQUENCE [LARGE SCALE GENOMIC DNA]</scope>
    <source>
        <strain evidence="3 4">Sn10-6</strain>
    </source>
</reference>
<accession>A0A0F3IJL1</accession>
<dbReference type="PANTHER" id="PTHR22911">
    <property type="entry name" value="ACYL-MALONYL CONDENSING ENZYME-RELATED"/>
    <property type="match status" value="1"/>
</dbReference>
<dbReference type="GO" id="GO:0016020">
    <property type="term" value="C:membrane"/>
    <property type="evidence" value="ECO:0007669"/>
    <property type="project" value="InterPro"/>
</dbReference>
<dbReference type="InterPro" id="IPR000620">
    <property type="entry name" value="EamA_dom"/>
</dbReference>
<proteinExistence type="predicted"/>
<feature type="transmembrane region" description="Helical" evidence="1">
    <location>
        <begin position="39"/>
        <end position="57"/>
    </location>
</feature>
<keyword evidence="1" id="KW-0812">Transmembrane</keyword>
<gene>
    <name evidence="3" type="ORF">VZ94_08350</name>
</gene>
<sequence length="144" mass="15989">MAEIQNWFLWALLSAVFAALTAIFAKLGLDGVDSDLATLVRTVIIFVVLACFLSATGKWRNPFELPVRTWWFLILSGLATGASWLCYFRSLKIGEAYKVAPVDKLSVVLVVLFAVAFLNERPSLREWLGIFLVGAGVLILAIRR</sequence>
<dbReference type="AlphaFoldDB" id="A0A0F3IJL1"/>
<evidence type="ECO:0000259" key="2">
    <source>
        <dbReference type="Pfam" id="PF00892"/>
    </source>
</evidence>
<feature type="transmembrane region" description="Helical" evidence="1">
    <location>
        <begin position="69"/>
        <end position="87"/>
    </location>
</feature>
<dbReference type="PATRIC" id="fig|1632867.3.peg.5349"/>
<name>A0A0F3IJL1_9GAMM</name>
<dbReference type="OrthoDB" id="9806718at2"/>
<dbReference type="InterPro" id="IPR037185">
    <property type="entry name" value="EmrE-like"/>
</dbReference>
<feature type="transmembrane region" description="Helical" evidence="1">
    <location>
        <begin position="124"/>
        <end position="142"/>
    </location>
</feature>
<feature type="transmembrane region" description="Helical" evidence="1">
    <location>
        <begin position="6"/>
        <end position="27"/>
    </location>
</feature>
<keyword evidence="1" id="KW-1133">Transmembrane helix</keyword>
<evidence type="ECO:0000313" key="3">
    <source>
        <dbReference type="EMBL" id="KJV06891.1"/>
    </source>
</evidence>
<dbReference type="EMBL" id="LAJX01000079">
    <property type="protein sequence ID" value="KJV06891.1"/>
    <property type="molecule type" value="Genomic_DNA"/>
</dbReference>
<dbReference type="RefSeq" id="WP_045778878.1">
    <property type="nucleotide sequence ID" value="NZ_LAJX01000079.1"/>
</dbReference>